<dbReference type="AlphaFoldDB" id="A0A0G1Q9B7"/>
<name>A0A0G1Q9B7_9BACT</name>
<evidence type="ECO:0000313" key="1">
    <source>
        <dbReference type="EMBL" id="KKU41417.1"/>
    </source>
</evidence>
<proteinExistence type="predicted"/>
<dbReference type="Proteomes" id="UP000034795">
    <property type="component" value="Unassembled WGS sequence"/>
</dbReference>
<organism evidence="1 2">
    <name type="scientific">Candidatus Uhrbacteria bacterium GW2011_GWE2_46_68</name>
    <dbReference type="NCBI Taxonomy" id="1618994"/>
    <lineage>
        <taxon>Bacteria</taxon>
        <taxon>Candidatus Uhriibacteriota</taxon>
    </lineage>
</organism>
<gene>
    <name evidence="1" type="ORF">UX57_C0004G0121</name>
</gene>
<dbReference type="EMBL" id="LCMS01000004">
    <property type="protein sequence ID" value="KKU41417.1"/>
    <property type="molecule type" value="Genomic_DNA"/>
</dbReference>
<protein>
    <submittedName>
        <fullName evidence="1">Uncharacterized protein</fullName>
    </submittedName>
</protein>
<reference evidence="1 2" key="1">
    <citation type="journal article" date="2015" name="Nature">
        <title>rRNA introns, odd ribosomes, and small enigmatic genomes across a large radiation of phyla.</title>
        <authorList>
            <person name="Brown C.T."/>
            <person name="Hug L.A."/>
            <person name="Thomas B.C."/>
            <person name="Sharon I."/>
            <person name="Castelle C.J."/>
            <person name="Singh A."/>
            <person name="Wilkins M.J."/>
            <person name="Williams K.H."/>
            <person name="Banfield J.F."/>
        </authorList>
    </citation>
    <scope>NUCLEOTIDE SEQUENCE [LARGE SCALE GENOMIC DNA]</scope>
</reference>
<accession>A0A0G1Q9B7</accession>
<comment type="caution">
    <text evidence="1">The sequence shown here is derived from an EMBL/GenBank/DDBJ whole genome shotgun (WGS) entry which is preliminary data.</text>
</comment>
<sequence length="115" mass="12881">MVTQDLGSEIPHHDVVDRNLECGGGDDNAIRRIRELIQIYNNFSDTQKGEEDINKNPDYHAKPGAEHVDEILRLIAGLDKSLKNAESIVLELKRGNIMPLDSLLNPREVQGPTEL</sequence>
<evidence type="ECO:0000313" key="2">
    <source>
        <dbReference type="Proteomes" id="UP000034795"/>
    </source>
</evidence>